<dbReference type="PANTHER" id="PTHR33375:SF1">
    <property type="entry name" value="CHROMOSOME-PARTITIONING PROTEIN PARB-RELATED"/>
    <property type="match status" value="1"/>
</dbReference>
<proteinExistence type="inferred from homology"/>
<comment type="similarity">
    <text evidence="1">Belongs to the ParB family.</text>
</comment>
<feature type="domain" description="ParB-like N-terminal" evidence="5">
    <location>
        <begin position="35"/>
        <end position="125"/>
    </location>
</feature>
<dbReference type="AlphaFoldDB" id="A0A4Y9EJG9"/>
<organism evidence="6 7">
    <name type="scientific">Glacieibacterium arshaanense</name>
    <dbReference type="NCBI Taxonomy" id="2511025"/>
    <lineage>
        <taxon>Bacteria</taxon>
        <taxon>Pseudomonadati</taxon>
        <taxon>Pseudomonadota</taxon>
        <taxon>Alphaproteobacteria</taxon>
        <taxon>Sphingomonadales</taxon>
        <taxon>Sphingosinicellaceae</taxon>
        <taxon>Glacieibacterium</taxon>
    </lineage>
</organism>
<dbReference type="SUPFAM" id="SSF109709">
    <property type="entry name" value="KorB DNA-binding domain-like"/>
    <property type="match status" value="1"/>
</dbReference>
<dbReference type="InterPro" id="IPR041468">
    <property type="entry name" value="HTH_ParB/Spo0J"/>
</dbReference>
<dbReference type="EMBL" id="SIHO01000004">
    <property type="protein sequence ID" value="TFU00337.1"/>
    <property type="molecule type" value="Genomic_DNA"/>
</dbReference>
<protein>
    <submittedName>
        <fullName evidence="6">ParB/RepB/Spo0J family partition protein</fullName>
    </submittedName>
</protein>
<reference evidence="6 7" key="1">
    <citation type="submission" date="2019-02" db="EMBL/GenBank/DDBJ databases">
        <title>Polymorphobacter sp. isolated from the lake at the Tibet of China.</title>
        <authorList>
            <person name="Li A."/>
        </authorList>
    </citation>
    <scope>NUCLEOTIDE SEQUENCE [LARGE SCALE GENOMIC DNA]</scope>
    <source>
        <strain evidence="6 7">DJ1R-1</strain>
    </source>
</reference>
<dbReference type="Proteomes" id="UP000297737">
    <property type="component" value="Unassembled WGS sequence"/>
</dbReference>
<dbReference type="FunFam" id="3.90.1530.30:FF:000001">
    <property type="entry name" value="Chromosome partitioning protein ParB"/>
    <property type="match status" value="1"/>
</dbReference>
<dbReference type="Gene3D" id="3.90.1530.30">
    <property type="match status" value="1"/>
</dbReference>
<gene>
    <name evidence="6" type="ORF">EUV02_14890</name>
</gene>
<keyword evidence="3" id="KW-0238">DNA-binding</keyword>
<evidence type="ECO:0000313" key="7">
    <source>
        <dbReference type="Proteomes" id="UP000297737"/>
    </source>
</evidence>
<evidence type="ECO:0000256" key="2">
    <source>
        <dbReference type="ARBA" id="ARBA00022829"/>
    </source>
</evidence>
<comment type="caution">
    <text evidence="6">The sequence shown here is derived from an EMBL/GenBank/DDBJ whole genome shotgun (WGS) entry which is preliminary data.</text>
</comment>
<dbReference type="GO" id="GO:0007059">
    <property type="term" value="P:chromosome segregation"/>
    <property type="evidence" value="ECO:0007669"/>
    <property type="project" value="UniProtKB-KW"/>
</dbReference>
<dbReference type="InterPro" id="IPR036086">
    <property type="entry name" value="ParB/Sulfiredoxin_sf"/>
</dbReference>
<dbReference type="SUPFAM" id="SSF110849">
    <property type="entry name" value="ParB/Sulfiredoxin"/>
    <property type="match status" value="1"/>
</dbReference>
<dbReference type="InterPro" id="IPR004437">
    <property type="entry name" value="ParB/RepB/Spo0J"/>
</dbReference>
<dbReference type="InterPro" id="IPR050336">
    <property type="entry name" value="Chromosome_partition/occlusion"/>
</dbReference>
<dbReference type="RefSeq" id="WP_135247098.1">
    <property type="nucleotide sequence ID" value="NZ_SIHO01000004.1"/>
</dbReference>
<dbReference type="PANTHER" id="PTHR33375">
    <property type="entry name" value="CHROMOSOME-PARTITIONING PROTEIN PARB-RELATED"/>
    <property type="match status" value="1"/>
</dbReference>
<dbReference type="NCBIfam" id="TIGR00180">
    <property type="entry name" value="parB_part"/>
    <property type="match status" value="1"/>
</dbReference>
<evidence type="ECO:0000256" key="3">
    <source>
        <dbReference type="ARBA" id="ARBA00023125"/>
    </source>
</evidence>
<name>A0A4Y9EJG9_9SPHN</name>
<evidence type="ECO:0000256" key="4">
    <source>
        <dbReference type="ARBA" id="ARBA00025472"/>
    </source>
</evidence>
<accession>A0A4Y9EJG9</accession>
<dbReference type="CDD" id="cd16393">
    <property type="entry name" value="SPO0J_N"/>
    <property type="match status" value="1"/>
</dbReference>
<evidence type="ECO:0000259" key="5">
    <source>
        <dbReference type="SMART" id="SM00470"/>
    </source>
</evidence>
<keyword evidence="7" id="KW-1185">Reference proteome</keyword>
<dbReference type="OrthoDB" id="9802051at2"/>
<dbReference type="InterPro" id="IPR057240">
    <property type="entry name" value="ParB_dimer_C"/>
</dbReference>
<dbReference type="Pfam" id="PF23552">
    <property type="entry name" value="ParB_C"/>
    <property type="match status" value="1"/>
</dbReference>
<dbReference type="FunFam" id="1.10.10.2830:FF:000001">
    <property type="entry name" value="Chromosome partitioning protein ParB"/>
    <property type="match status" value="1"/>
</dbReference>
<dbReference type="Pfam" id="PF17762">
    <property type="entry name" value="HTH_ParB"/>
    <property type="match status" value="1"/>
</dbReference>
<dbReference type="Pfam" id="PF02195">
    <property type="entry name" value="ParB_N"/>
    <property type="match status" value="1"/>
</dbReference>
<dbReference type="InterPro" id="IPR003115">
    <property type="entry name" value="ParB_N"/>
</dbReference>
<keyword evidence="2" id="KW-0159">Chromosome partition</keyword>
<dbReference type="Gene3D" id="1.10.10.2830">
    <property type="match status" value="1"/>
</dbReference>
<dbReference type="GO" id="GO:0005694">
    <property type="term" value="C:chromosome"/>
    <property type="evidence" value="ECO:0007669"/>
    <property type="project" value="TreeGrafter"/>
</dbReference>
<sequence length="297" mass="31759">MIEKKRQSGLGRGLSALLDEVSSSTADRGTTAAPTRLPLAQIVANPQQPRRQFDAAAMDELVASVRERGLLQPILVRPLPGGRYEVVAGERRWRAAQAAQLHEVPVVVRELDDSAAFEIALIENIQRVDLNAIEEAEGFARLMRDFGHTQEALAKLVGKARSHVANLLRLLDLPEAVRAMVIERKLTMGHARALVSAPDPVGLANRIIAEGLSVRATEALASASQPAAGTARAPRTKSRDAEMDANVIALENQLADAIGVPVSITMSTVDSGSVTLRFASLDQLDLISARVAGEALI</sequence>
<evidence type="ECO:0000313" key="6">
    <source>
        <dbReference type="EMBL" id="TFU00337.1"/>
    </source>
</evidence>
<dbReference type="SMART" id="SM00470">
    <property type="entry name" value="ParB"/>
    <property type="match status" value="1"/>
</dbReference>
<evidence type="ECO:0000256" key="1">
    <source>
        <dbReference type="ARBA" id="ARBA00006295"/>
    </source>
</evidence>
<comment type="function">
    <text evidence="4">Involved in chromosome partition. Localize to both poles of the predivisional cell following completion of DNA replication. Binds to the DNA origin of replication.</text>
</comment>
<dbReference type="GO" id="GO:0003677">
    <property type="term" value="F:DNA binding"/>
    <property type="evidence" value="ECO:0007669"/>
    <property type="project" value="UniProtKB-KW"/>
</dbReference>